<evidence type="ECO:0000256" key="13">
    <source>
        <dbReference type="ARBA" id="ARBA00022840"/>
    </source>
</evidence>
<dbReference type="PANTHER" id="PTHR27008">
    <property type="entry name" value="OS04G0122200 PROTEIN"/>
    <property type="match status" value="1"/>
</dbReference>
<reference evidence="23" key="1">
    <citation type="submission" date="2019-09" db="EMBL/GenBank/DDBJ databases">
        <title>Draft genome information of white flower Hibiscus syriacus.</title>
        <authorList>
            <person name="Kim Y.-M."/>
        </authorList>
    </citation>
    <scope>NUCLEOTIDE SEQUENCE [LARGE SCALE GENOMIC DNA]</scope>
    <source>
        <strain evidence="23">YM2019G1</strain>
    </source>
</reference>
<evidence type="ECO:0000256" key="8">
    <source>
        <dbReference type="ARBA" id="ARBA00022692"/>
    </source>
</evidence>
<feature type="transmembrane region" description="Helical" evidence="21">
    <location>
        <begin position="173"/>
        <end position="195"/>
    </location>
</feature>
<sequence>MRGNRLTGEIPASLGFLSILKVLGVYNNSLRGTIPPSLGRNEISCIVPVSIFNLSNLITFDIGTNKIQGFLHSDSEITLPYVEFFSIAGNQVSGQIPVSISNASNLNVLQFAENKFRGDVPSLEKLDKIFMSLQECKCYVVEGNNKLCGGIPELNLSRYDWKKISNTSVRLKIAIIIVILGVTLVFTCLLILWVGKKKEQNPPSTCAKDSLLQLSYQIFLRVTTRFATQNLVGLGNFGSVYKGYLEERIATIAVKEDWLHPSITMNESETMRNLNFYQRVNVVVDVVHALEYLHHRCETSIINCDLKPSNILLDVKMVGHIIVFGLAKVLYEDGLNHPSNQSRSLGIRGTIGYAPPEYDMGCELSTKGDVYSYGILLLEMFTGKRPTDEIFKEGLSIHNFVSDAFPDRMVEIIDHILLQECLTCSAEQPSEWMGMGDVVTKFCSARDKLFLPTRFRRGFKLHTLLKNQVIMACCLSKILLSF</sequence>
<keyword evidence="8 21" id="KW-0812">Transmembrane</keyword>
<keyword evidence="17" id="KW-0325">Glycoprotein</keyword>
<comment type="subcellular location">
    <subcellularLocation>
        <location evidence="1">Cell membrane</location>
        <topology evidence="1">Single-pass membrane protein</topology>
    </subcellularLocation>
</comment>
<keyword evidence="7" id="KW-0808">Transferase</keyword>
<evidence type="ECO:0000256" key="21">
    <source>
        <dbReference type="SAM" id="Phobius"/>
    </source>
</evidence>
<evidence type="ECO:0000256" key="5">
    <source>
        <dbReference type="ARBA" id="ARBA00022553"/>
    </source>
</evidence>
<evidence type="ECO:0000256" key="1">
    <source>
        <dbReference type="ARBA" id="ARBA00004162"/>
    </source>
</evidence>
<keyword evidence="10" id="KW-0677">Repeat</keyword>
<dbReference type="Gene3D" id="3.80.10.10">
    <property type="entry name" value="Ribonuclease Inhibitor"/>
    <property type="match status" value="2"/>
</dbReference>
<dbReference type="InterPro" id="IPR051809">
    <property type="entry name" value="Plant_receptor-like_S/T_kinase"/>
</dbReference>
<evidence type="ECO:0000313" key="23">
    <source>
        <dbReference type="EMBL" id="KAE8671962.1"/>
    </source>
</evidence>
<dbReference type="InterPro" id="IPR017441">
    <property type="entry name" value="Protein_kinase_ATP_BS"/>
</dbReference>
<comment type="catalytic activity">
    <reaction evidence="18">
        <text>L-threonyl-[protein] + ATP = O-phospho-L-threonyl-[protein] + ADP + H(+)</text>
        <dbReference type="Rhea" id="RHEA:46608"/>
        <dbReference type="Rhea" id="RHEA-COMP:11060"/>
        <dbReference type="Rhea" id="RHEA-COMP:11605"/>
        <dbReference type="ChEBI" id="CHEBI:15378"/>
        <dbReference type="ChEBI" id="CHEBI:30013"/>
        <dbReference type="ChEBI" id="CHEBI:30616"/>
        <dbReference type="ChEBI" id="CHEBI:61977"/>
        <dbReference type="ChEBI" id="CHEBI:456216"/>
        <dbReference type="EC" id="2.7.11.1"/>
    </reaction>
</comment>
<evidence type="ECO:0000256" key="7">
    <source>
        <dbReference type="ARBA" id="ARBA00022679"/>
    </source>
</evidence>
<keyword evidence="4" id="KW-0723">Serine/threonine-protein kinase</keyword>
<gene>
    <name evidence="23" type="ORF">F3Y22_tig00111877pilonHSYRG00227</name>
</gene>
<feature type="binding site" evidence="20">
    <location>
        <position position="255"/>
    </location>
    <ligand>
        <name>ATP</name>
        <dbReference type="ChEBI" id="CHEBI:30616"/>
    </ligand>
</feature>
<evidence type="ECO:0000256" key="20">
    <source>
        <dbReference type="PROSITE-ProRule" id="PRU10141"/>
    </source>
</evidence>
<dbReference type="GO" id="GO:0005886">
    <property type="term" value="C:plasma membrane"/>
    <property type="evidence" value="ECO:0007669"/>
    <property type="project" value="UniProtKB-SubCell"/>
</dbReference>
<keyword evidence="16" id="KW-0675">Receptor</keyword>
<evidence type="ECO:0000256" key="17">
    <source>
        <dbReference type="ARBA" id="ARBA00023180"/>
    </source>
</evidence>
<keyword evidence="13 20" id="KW-0067">ATP-binding</keyword>
<accession>A0A6A2X9L0</accession>
<dbReference type="Proteomes" id="UP000436088">
    <property type="component" value="Unassembled WGS sequence"/>
</dbReference>
<evidence type="ECO:0000256" key="10">
    <source>
        <dbReference type="ARBA" id="ARBA00022737"/>
    </source>
</evidence>
<keyword evidence="5" id="KW-0597">Phosphoprotein</keyword>
<name>A0A6A2X9L0_HIBSY</name>
<dbReference type="PANTHER" id="PTHR27008:SF610">
    <property type="entry name" value="SERINE-THREONINE_TYROSINE-PROTEIN KINASE CATALYTIC DOMAIN-CONTAINING PROTEIN"/>
    <property type="match status" value="1"/>
</dbReference>
<feature type="domain" description="Protein kinase" evidence="22">
    <location>
        <begin position="82"/>
        <end position="451"/>
    </location>
</feature>
<protein>
    <recommendedName>
        <fullName evidence="2">non-specific serine/threonine protein kinase</fullName>
        <ecNumber evidence="2">2.7.11.1</ecNumber>
    </recommendedName>
</protein>
<comment type="catalytic activity">
    <reaction evidence="19">
        <text>L-seryl-[protein] + ATP = O-phospho-L-seryl-[protein] + ADP + H(+)</text>
        <dbReference type="Rhea" id="RHEA:17989"/>
        <dbReference type="Rhea" id="RHEA-COMP:9863"/>
        <dbReference type="Rhea" id="RHEA-COMP:11604"/>
        <dbReference type="ChEBI" id="CHEBI:15378"/>
        <dbReference type="ChEBI" id="CHEBI:29999"/>
        <dbReference type="ChEBI" id="CHEBI:30616"/>
        <dbReference type="ChEBI" id="CHEBI:83421"/>
        <dbReference type="ChEBI" id="CHEBI:456216"/>
        <dbReference type="EC" id="2.7.11.1"/>
    </reaction>
</comment>
<dbReference type="SUPFAM" id="SSF52058">
    <property type="entry name" value="L domain-like"/>
    <property type="match status" value="1"/>
</dbReference>
<evidence type="ECO:0000256" key="4">
    <source>
        <dbReference type="ARBA" id="ARBA00022527"/>
    </source>
</evidence>
<dbReference type="SUPFAM" id="SSF56112">
    <property type="entry name" value="Protein kinase-like (PK-like)"/>
    <property type="match status" value="1"/>
</dbReference>
<dbReference type="Gene3D" id="1.10.510.10">
    <property type="entry name" value="Transferase(Phosphotransferase) domain 1"/>
    <property type="match status" value="1"/>
</dbReference>
<dbReference type="InterPro" id="IPR000719">
    <property type="entry name" value="Prot_kinase_dom"/>
</dbReference>
<dbReference type="InterPro" id="IPR032675">
    <property type="entry name" value="LRR_dom_sf"/>
</dbReference>
<keyword evidence="15 21" id="KW-0472">Membrane</keyword>
<dbReference type="EMBL" id="VEPZ02001457">
    <property type="protein sequence ID" value="KAE8671962.1"/>
    <property type="molecule type" value="Genomic_DNA"/>
</dbReference>
<dbReference type="PROSITE" id="PS50011">
    <property type="entry name" value="PROTEIN_KINASE_DOM"/>
    <property type="match status" value="1"/>
</dbReference>
<evidence type="ECO:0000256" key="14">
    <source>
        <dbReference type="ARBA" id="ARBA00022989"/>
    </source>
</evidence>
<dbReference type="FunFam" id="1.10.510.10:FF:000358">
    <property type="entry name" value="Putative leucine-rich repeat receptor-like serine/threonine-protein kinase"/>
    <property type="match status" value="1"/>
</dbReference>
<evidence type="ECO:0000256" key="19">
    <source>
        <dbReference type="ARBA" id="ARBA00048679"/>
    </source>
</evidence>
<keyword evidence="3" id="KW-1003">Cell membrane</keyword>
<evidence type="ECO:0000256" key="12">
    <source>
        <dbReference type="ARBA" id="ARBA00022777"/>
    </source>
</evidence>
<dbReference type="EC" id="2.7.11.1" evidence="2"/>
<evidence type="ECO:0000256" key="6">
    <source>
        <dbReference type="ARBA" id="ARBA00022614"/>
    </source>
</evidence>
<dbReference type="Pfam" id="PF00069">
    <property type="entry name" value="Pkinase"/>
    <property type="match status" value="1"/>
</dbReference>
<keyword evidence="11 20" id="KW-0547">Nucleotide-binding</keyword>
<keyword evidence="24" id="KW-1185">Reference proteome</keyword>
<evidence type="ECO:0000256" key="9">
    <source>
        <dbReference type="ARBA" id="ARBA00022729"/>
    </source>
</evidence>
<dbReference type="GO" id="GO:0004674">
    <property type="term" value="F:protein serine/threonine kinase activity"/>
    <property type="evidence" value="ECO:0007669"/>
    <property type="project" value="UniProtKB-KW"/>
</dbReference>
<dbReference type="InterPro" id="IPR011009">
    <property type="entry name" value="Kinase-like_dom_sf"/>
</dbReference>
<dbReference type="SMART" id="SM00220">
    <property type="entry name" value="S_TKc"/>
    <property type="match status" value="1"/>
</dbReference>
<dbReference type="GO" id="GO:0005524">
    <property type="term" value="F:ATP binding"/>
    <property type="evidence" value="ECO:0007669"/>
    <property type="project" value="UniProtKB-UniRule"/>
</dbReference>
<keyword evidence="12" id="KW-0418">Kinase</keyword>
<keyword evidence="6" id="KW-0433">Leucine-rich repeat</keyword>
<comment type="caution">
    <text evidence="23">The sequence shown here is derived from an EMBL/GenBank/DDBJ whole genome shotgun (WGS) entry which is preliminary data.</text>
</comment>
<dbReference type="AlphaFoldDB" id="A0A6A2X9L0"/>
<keyword evidence="9" id="KW-0732">Signal</keyword>
<organism evidence="23 24">
    <name type="scientific">Hibiscus syriacus</name>
    <name type="common">Rose of Sharon</name>
    <dbReference type="NCBI Taxonomy" id="106335"/>
    <lineage>
        <taxon>Eukaryota</taxon>
        <taxon>Viridiplantae</taxon>
        <taxon>Streptophyta</taxon>
        <taxon>Embryophyta</taxon>
        <taxon>Tracheophyta</taxon>
        <taxon>Spermatophyta</taxon>
        <taxon>Magnoliopsida</taxon>
        <taxon>eudicotyledons</taxon>
        <taxon>Gunneridae</taxon>
        <taxon>Pentapetalae</taxon>
        <taxon>rosids</taxon>
        <taxon>malvids</taxon>
        <taxon>Malvales</taxon>
        <taxon>Malvaceae</taxon>
        <taxon>Malvoideae</taxon>
        <taxon>Hibiscus</taxon>
    </lineage>
</organism>
<evidence type="ECO:0000259" key="22">
    <source>
        <dbReference type="PROSITE" id="PS50011"/>
    </source>
</evidence>
<evidence type="ECO:0000256" key="16">
    <source>
        <dbReference type="ARBA" id="ARBA00023170"/>
    </source>
</evidence>
<evidence type="ECO:0000256" key="3">
    <source>
        <dbReference type="ARBA" id="ARBA00022475"/>
    </source>
</evidence>
<evidence type="ECO:0000256" key="11">
    <source>
        <dbReference type="ARBA" id="ARBA00022741"/>
    </source>
</evidence>
<evidence type="ECO:0000256" key="2">
    <source>
        <dbReference type="ARBA" id="ARBA00012513"/>
    </source>
</evidence>
<evidence type="ECO:0000256" key="15">
    <source>
        <dbReference type="ARBA" id="ARBA00023136"/>
    </source>
</evidence>
<keyword evidence="14 21" id="KW-1133">Transmembrane helix</keyword>
<evidence type="ECO:0000256" key="18">
    <source>
        <dbReference type="ARBA" id="ARBA00047899"/>
    </source>
</evidence>
<evidence type="ECO:0000313" key="24">
    <source>
        <dbReference type="Proteomes" id="UP000436088"/>
    </source>
</evidence>
<proteinExistence type="predicted"/>
<dbReference type="PROSITE" id="PS00107">
    <property type="entry name" value="PROTEIN_KINASE_ATP"/>
    <property type="match status" value="1"/>
</dbReference>